<proteinExistence type="predicted"/>
<dbReference type="AlphaFoldDB" id="A0A5C1AD27"/>
<keyword evidence="1" id="KW-0812">Transmembrane</keyword>
<gene>
    <name evidence="3" type="ORF">PX52LOC_01919</name>
</gene>
<evidence type="ECO:0000313" key="4">
    <source>
        <dbReference type="Proteomes" id="UP000324974"/>
    </source>
</evidence>
<evidence type="ECO:0000259" key="2">
    <source>
        <dbReference type="Pfam" id="PF01882"/>
    </source>
</evidence>
<dbReference type="PANTHER" id="PTHR34351:SF1">
    <property type="entry name" value="SLR1927 PROTEIN"/>
    <property type="match status" value="1"/>
</dbReference>
<name>A0A5C1AD27_9BACT</name>
<feature type="domain" description="DUF58" evidence="2">
    <location>
        <begin position="227"/>
        <end position="360"/>
    </location>
</feature>
<protein>
    <recommendedName>
        <fullName evidence="2">DUF58 domain-containing protein</fullName>
    </recommendedName>
</protein>
<reference evidence="4" key="1">
    <citation type="submission" date="2019-08" db="EMBL/GenBank/DDBJ databases">
        <title>Limnoglobus roseus gen. nov., sp. nov., a novel freshwater planctomycete with a giant genome from the family Gemmataceae.</title>
        <authorList>
            <person name="Kulichevskaya I.S."/>
            <person name="Naumoff D.G."/>
            <person name="Miroshnikov K."/>
            <person name="Ivanova A."/>
            <person name="Philippov D.A."/>
            <person name="Hakobyan A."/>
            <person name="Rijpstra I.C."/>
            <person name="Sinninghe Damste J.S."/>
            <person name="Liesack W."/>
            <person name="Dedysh S.N."/>
        </authorList>
    </citation>
    <scope>NUCLEOTIDE SEQUENCE [LARGE SCALE GENOMIC DNA]</scope>
    <source>
        <strain evidence="4">PX52</strain>
    </source>
</reference>
<dbReference type="EMBL" id="CP042425">
    <property type="protein sequence ID" value="QEL15014.1"/>
    <property type="molecule type" value="Genomic_DNA"/>
</dbReference>
<keyword evidence="1" id="KW-0472">Membrane</keyword>
<dbReference type="RefSeq" id="WP_149109866.1">
    <property type="nucleotide sequence ID" value="NZ_CP042425.1"/>
</dbReference>
<accession>A0A5C1AD27</accession>
<dbReference type="KEGG" id="lrs:PX52LOC_01919"/>
<evidence type="ECO:0000313" key="3">
    <source>
        <dbReference type="EMBL" id="QEL15014.1"/>
    </source>
</evidence>
<dbReference type="InterPro" id="IPR002881">
    <property type="entry name" value="DUF58"/>
</dbReference>
<keyword evidence="4" id="KW-1185">Reference proteome</keyword>
<evidence type="ECO:0000256" key="1">
    <source>
        <dbReference type="SAM" id="Phobius"/>
    </source>
</evidence>
<feature type="transmembrane region" description="Helical" evidence="1">
    <location>
        <begin position="59"/>
        <end position="77"/>
    </location>
</feature>
<keyword evidence="1" id="KW-1133">Transmembrane helix</keyword>
<dbReference type="Pfam" id="PF01882">
    <property type="entry name" value="DUF58"/>
    <property type="match status" value="1"/>
</dbReference>
<organism evidence="3 4">
    <name type="scientific">Limnoglobus roseus</name>
    <dbReference type="NCBI Taxonomy" id="2598579"/>
    <lineage>
        <taxon>Bacteria</taxon>
        <taxon>Pseudomonadati</taxon>
        <taxon>Planctomycetota</taxon>
        <taxon>Planctomycetia</taxon>
        <taxon>Gemmatales</taxon>
        <taxon>Gemmataceae</taxon>
        <taxon>Limnoglobus</taxon>
    </lineage>
</organism>
<dbReference type="PANTHER" id="PTHR34351">
    <property type="entry name" value="SLR1927 PROTEIN-RELATED"/>
    <property type="match status" value="1"/>
</dbReference>
<dbReference type="OrthoDB" id="9812729at2"/>
<dbReference type="Proteomes" id="UP000324974">
    <property type="component" value="Chromosome"/>
</dbReference>
<sequence>MRSENQDQAASPASSDAVNSALRAPHSALNFRPTREGVLWAVAALAMLFAGSYKLINLLILLGYFMLVLLAVNMWLARRSAYRVRIQRARSEPAFAGAEAARMVTVTNTASRNGSVTILETSDAHRVEVFVPVLAPGESRTVLAAIRPPRRGRYPTSPMFVIAGYPFGLINYTVPSEPPDTLVVLPTLGHVDGPMLRRWLIRIGAGDNFSRRPVRRHAIQAADVRGVRGYRPGDSPRDIHWRTTARQGELMVREYDSTEPLDLLMVVEPWVPANPTAADQDVVEATFQLAASVFWSWCHGEETPEATLVVAGSSECRSGRATEGFGRLALTLLAEAEPTTDTSQIPADGLRRRSNRCARILISSRPNSPLAAELRQQTGVPFVTADPGTPMAWYTPPNLDVRPGSL</sequence>